<evidence type="ECO:0000313" key="3">
    <source>
        <dbReference type="Proteomes" id="UP000028045"/>
    </source>
</evidence>
<proteinExistence type="predicted"/>
<sequence>MFPIPAPRLAASVVPCIENPAAQVVHLPHPNRRPLWQAGHASKAHNFPDRQAAFRDPGTSSGGPRSEVRPAYGRISSLTVSASSVAYPEPVHGGAEQARRNGFRWDYPVPCDEQRPGHSRIGQREQL</sequence>
<dbReference type="EMBL" id="KL648605">
    <property type="protein sequence ID" value="KEY67689.1"/>
    <property type="molecule type" value="Genomic_DNA"/>
</dbReference>
<dbReference type="Proteomes" id="UP000028045">
    <property type="component" value="Unassembled WGS sequence"/>
</dbReference>
<feature type="region of interest" description="Disordered" evidence="1">
    <location>
        <begin position="33"/>
        <end position="72"/>
    </location>
</feature>
<reference evidence="2 3" key="1">
    <citation type="journal article" date="2014" name="BMC Genomics">
        <title>Comparative genome sequencing reveals chemotype-specific gene clusters in the toxigenic black mold Stachybotrys.</title>
        <authorList>
            <person name="Semeiks J."/>
            <person name="Borek D."/>
            <person name="Otwinowski Z."/>
            <person name="Grishin N.V."/>
        </authorList>
    </citation>
    <scope>NUCLEOTIDE SEQUENCE [LARGE SCALE GENOMIC DNA]</scope>
    <source>
        <strain evidence="3">CBS 109288 / IBT 7711</strain>
    </source>
</reference>
<protein>
    <submittedName>
        <fullName evidence="2">Uncharacterized protein</fullName>
    </submittedName>
</protein>
<keyword evidence="3" id="KW-1185">Reference proteome</keyword>
<dbReference type="AlphaFoldDB" id="A0A084AQW0"/>
<evidence type="ECO:0000256" key="1">
    <source>
        <dbReference type="SAM" id="MobiDB-lite"/>
    </source>
</evidence>
<accession>A0A084AQW0</accession>
<feature type="compositionally biased region" description="Basic and acidic residues" evidence="1">
    <location>
        <begin position="112"/>
        <end position="127"/>
    </location>
</feature>
<name>A0A084AQW0_STACB</name>
<organism evidence="2 3">
    <name type="scientific">Stachybotrys chartarum (strain CBS 109288 / IBT 7711)</name>
    <name type="common">Toxic black mold</name>
    <name type="synonym">Stilbospora chartarum</name>
    <dbReference type="NCBI Taxonomy" id="1280523"/>
    <lineage>
        <taxon>Eukaryota</taxon>
        <taxon>Fungi</taxon>
        <taxon>Dikarya</taxon>
        <taxon>Ascomycota</taxon>
        <taxon>Pezizomycotina</taxon>
        <taxon>Sordariomycetes</taxon>
        <taxon>Hypocreomycetidae</taxon>
        <taxon>Hypocreales</taxon>
        <taxon>Stachybotryaceae</taxon>
        <taxon>Stachybotrys</taxon>
    </lineage>
</organism>
<evidence type="ECO:0000313" key="2">
    <source>
        <dbReference type="EMBL" id="KEY67689.1"/>
    </source>
</evidence>
<feature type="region of interest" description="Disordered" evidence="1">
    <location>
        <begin position="85"/>
        <end position="127"/>
    </location>
</feature>
<dbReference type="HOGENOM" id="CLU_1971920_0_0_1"/>
<gene>
    <name evidence="2" type="ORF">S7711_10792</name>
</gene>